<accession>A0ABS5D1P2</accession>
<reference evidence="2 3" key="1">
    <citation type="submission" date="2021-04" db="EMBL/GenBank/DDBJ databases">
        <title>Description of novel Flavobacterium sp. F-328.</title>
        <authorList>
            <person name="Saticioglu I.B."/>
        </authorList>
    </citation>
    <scope>NUCLEOTIDE SEQUENCE [LARGE SCALE GENOMIC DNA]</scope>
    <source>
        <strain evidence="2 3">F-328</strain>
    </source>
</reference>
<organism evidence="2 3">
    <name type="scientific">Flavobacterium erciyesense</name>
    <dbReference type="NCBI Taxonomy" id="2825842"/>
    <lineage>
        <taxon>Bacteria</taxon>
        <taxon>Pseudomonadati</taxon>
        <taxon>Bacteroidota</taxon>
        <taxon>Flavobacteriia</taxon>
        <taxon>Flavobacteriales</taxon>
        <taxon>Flavobacteriaceae</taxon>
        <taxon>Flavobacterium</taxon>
    </lineage>
</organism>
<dbReference type="InterPro" id="IPR011990">
    <property type="entry name" value="TPR-like_helical_dom_sf"/>
</dbReference>
<evidence type="ECO:0000256" key="1">
    <source>
        <dbReference type="PROSITE-ProRule" id="PRU00339"/>
    </source>
</evidence>
<name>A0ABS5D1P2_9FLAO</name>
<dbReference type="Proteomes" id="UP000679008">
    <property type="component" value="Unassembled WGS sequence"/>
</dbReference>
<comment type="caution">
    <text evidence="2">The sequence shown here is derived from an EMBL/GenBank/DDBJ whole genome shotgun (WGS) entry which is preliminary data.</text>
</comment>
<dbReference type="InterPro" id="IPR019734">
    <property type="entry name" value="TPR_rpt"/>
</dbReference>
<dbReference type="SUPFAM" id="SSF48452">
    <property type="entry name" value="TPR-like"/>
    <property type="match status" value="1"/>
</dbReference>
<evidence type="ECO:0000313" key="3">
    <source>
        <dbReference type="Proteomes" id="UP000679008"/>
    </source>
</evidence>
<sequence length="210" mass="24702">MKQLIYLTLLIPFISFAQRNYLDEGNKLLSQNKNMEAEEIFKEALNSEKDNLIYRTQLGLSLINQGEYIKAEKQLEKVLAKDPSNTAALWYSGINNFQNAKNFRKAVIYFEKAYPFIPKTSPQFFAVNFFIGKSYRNLLYTEGLTYEETSRMLETSNEYVRLQPNASDTDQFISFIKYVEENRFPPNVKKWRVVNENNADELINKELERK</sequence>
<dbReference type="EMBL" id="JAGPXB010000003">
    <property type="protein sequence ID" value="MBQ0907942.1"/>
    <property type="molecule type" value="Genomic_DNA"/>
</dbReference>
<protein>
    <submittedName>
        <fullName evidence="2">Tetratricopeptide repeat protein</fullName>
    </submittedName>
</protein>
<dbReference type="Gene3D" id="1.25.40.10">
    <property type="entry name" value="Tetratricopeptide repeat domain"/>
    <property type="match status" value="1"/>
</dbReference>
<keyword evidence="3" id="KW-1185">Reference proteome</keyword>
<proteinExistence type="predicted"/>
<keyword evidence="1" id="KW-0802">TPR repeat</keyword>
<dbReference type="PROSITE" id="PS50005">
    <property type="entry name" value="TPR"/>
    <property type="match status" value="1"/>
</dbReference>
<evidence type="ECO:0000313" key="2">
    <source>
        <dbReference type="EMBL" id="MBQ0907942.1"/>
    </source>
</evidence>
<dbReference type="RefSeq" id="WP_210788446.1">
    <property type="nucleotide sequence ID" value="NZ_JAGPXB010000003.1"/>
</dbReference>
<gene>
    <name evidence="2" type="ORF">KBJ98_04425</name>
</gene>
<feature type="repeat" description="TPR" evidence="1">
    <location>
        <begin position="52"/>
        <end position="85"/>
    </location>
</feature>